<proteinExistence type="predicted"/>
<dbReference type="OrthoDB" id="9765023at2"/>
<organism evidence="1 2">
    <name type="scientific">Syntrophaceticus schinkii</name>
    <dbReference type="NCBI Taxonomy" id="499207"/>
    <lineage>
        <taxon>Bacteria</taxon>
        <taxon>Bacillati</taxon>
        <taxon>Bacillota</taxon>
        <taxon>Clostridia</taxon>
        <taxon>Thermoanaerobacterales</taxon>
        <taxon>Thermoanaerobacterales Family III. Incertae Sedis</taxon>
        <taxon>Syntrophaceticus</taxon>
    </lineage>
</organism>
<sequence length="291" mass="32000">MKSETFIGVDIGTSRIKAAEVQVNDAGSEIVALKECPTPAGQDDDLVLAIKEMVHPRTRGVITCIGEGDLILRVVQFPQLKKKELEAAVRHEMERLLPSPEKMIIRHVPLGAAQPGQAQELLLLAVQEDTVYRSYKLFSQAGVLLTAIDLSAFALWRLFGRDTRDSRVIIDCGAKFTTIVIVNKGVIRMIRSISAGGDLLQKTSDNFTALSAIAGEIHRLLVHYSNLEEVCLEKVVMTGGNSKPEGLLDYLQDLFEVPVEQGRVVIPELQHKEIDPSFAVAVGLAIREVIR</sequence>
<dbReference type="CDD" id="cd24049">
    <property type="entry name" value="ASKHA_NBD_PilM"/>
    <property type="match status" value="1"/>
</dbReference>
<gene>
    <name evidence="1" type="ORF">SSCH_700011</name>
</gene>
<reference evidence="2" key="1">
    <citation type="submission" date="2015-01" db="EMBL/GenBank/DDBJ databases">
        <authorList>
            <person name="Manzoor Shahid"/>
            <person name="Zubair Saima"/>
        </authorList>
    </citation>
    <scope>NUCLEOTIDE SEQUENCE [LARGE SCALE GENOMIC DNA]</scope>
    <source>
        <strain evidence="2">Sp3</strain>
    </source>
</reference>
<keyword evidence="2" id="KW-1185">Reference proteome</keyword>
<dbReference type="Gene3D" id="3.30.420.40">
    <property type="match status" value="2"/>
</dbReference>
<accession>A0A0B7MJ01</accession>
<dbReference type="AlphaFoldDB" id="A0A0B7MJ01"/>
<dbReference type="InterPro" id="IPR050696">
    <property type="entry name" value="FtsA/MreB"/>
</dbReference>
<evidence type="ECO:0000313" key="1">
    <source>
        <dbReference type="EMBL" id="CEO90025.1"/>
    </source>
</evidence>
<dbReference type="InterPro" id="IPR005883">
    <property type="entry name" value="PilM"/>
</dbReference>
<evidence type="ECO:0000313" key="2">
    <source>
        <dbReference type="Proteomes" id="UP000046155"/>
    </source>
</evidence>
<dbReference type="Pfam" id="PF11104">
    <property type="entry name" value="PilM_2"/>
    <property type="match status" value="1"/>
</dbReference>
<dbReference type="PANTHER" id="PTHR32432">
    <property type="entry name" value="CELL DIVISION PROTEIN FTSA-RELATED"/>
    <property type="match status" value="1"/>
</dbReference>
<name>A0A0B7MJ01_9FIRM</name>
<dbReference type="SUPFAM" id="SSF53067">
    <property type="entry name" value="Actin-like ATPase domain"/>
    <property type="match status" value="2"/>
</dbReference>
<protein>
    <submittedName>
        <fullName evidence="1">Putative Type IV pilus assembly protein PilM</fullName>
    </submittedName>
</protein>
<dbReference type="RefSeq" id="WP_044665847.1">
    <property type="nucleotide sequence ID" value="NZ_CDRZ01000270.1"/>
</dbReference>
<dbReference type="InterPro" id="IPR043129">
    <property type="entry name" value="ATPase_NBD"/>
</dbReference>
<dbReference type="EMBL" id="CDRZ01000270">
    <property type="protein sequence ID" value="CEO90025.1"/>
    <property type="molecule type" value="Genomic_DNA"/>
</dbReference>
<dbReference type="PANTHER" id="PTHR32432:SF3">
    <property type="entry name" value="ETHANOLAMINE UTILIZATION PROTEIN EUTJ"/>
    <property type="match status" value="1"/>
</dbReference>
<dbReference type="Proteomes" id="UP000046155">
    <property type="component" value="Unassembled WGS sequence"/>
</dbReference>